<reference evidence="1 2" key="1">
    <citation type="submission" date="2020-12" db="EMBL/GenBank/DDBJ databases">
        <title>Bacterial novel species Pedobacter sp. SD-b isolated from soil.</title>
        <authorList>
            <person name="Jung H.-Y."/>
        </authorList>
    </citation>
    <scope>NUCLEOTIDE SEQUENCE [LARGE SCALE GENOMIC DNA]</scope>
    <source>
        <strain evidence="1 2">SD-b</strain>
    </source>
</reference>
<protein>
    <submittedName>
        <fullName evidence="1">Uncharacterized protein</fullName>
    </submittedName>
</protein>
<sequence>MINIHKPGPIPIGLVTCESFCDVFVMLFGEYTLWKVHETIQFMLEI</sequence>
<comment type="caution">
    <text evidence="1">The sequence shown here is derived from an EMBL/GenBank/DDBJ whole genome shotgun (WGS) entry which is preliminary data.</text>
</comment>
<dbReference type="EMBL" id="JAEHFY010000045">
    <property type="protein sequence ID" value="MBK0384539.1"/>
    <property type="molecule type" value="Genomic_DNA"/>
</dbReference>
<gene>
    <name evidence="1" type="ORF">I5M32_16380</name>
</gene>
<evidence type="ECO:0000313" key="2">
    <source>
        <dbReference type="Proteomes" id="UP000660024"/>
    </source>
</evidence>
<evidence type="ECO:0000313" key="1">
    <source>
        <dbReference type="EMBL" id="MBK0384539.1"/>
    </source>
</evidence>
<accession>A0ABS1BNR5</accession>
<keyword evidence="2" id="KW-1185">Reference proteome</keyword>
<name>A0ABS1BNR5_9SPHI</name>
<proteinExistence type="predicted"/>
<dbReference type="Proteomes" id="UP000660024">
    <property type="component" value="Unassembled WGS sequence"/>
</dbReference>
<organism evidence="1 2">
    <name type="scientific">Pedobacter segetis</name>
    <dbReference type="NCBI Taxonomy" id="2793069"/>
    <lineage>
        <taxon>Bacteria</taxon>
        <taxon>Pseudomonadati</taxon>
        <taxon>Bacteroidota</taxon>
        <taxon>Sphingobacteriia</taxon>
        <taxon>Sphingobacteriales</taxon>
        <taxon>Sphingobacteriaceae</taxon>
        <taxon>Pedobacter</taxon>
    </lineage>
</organism>
<dbReference type="RefSeq" id="WP_200588246.1">
    <property type="nucleotide sequence ID" value="NZ_JAEHFY010000045.1"/>
</dbReference>